<dbReference type="EMBL" id="LXQA010052875">
    <property type="protein sequence ID" value="MCI03665.1"/>
    <property type="molecule type" value="Genomic_DNA"/>
</dbReference>
<dbReference type="Proteomes" id="UP000265520">
    <property type="component" value="Unassembled WGS sequence"/>
</dbReference>
<dbReference type="InterPro" id="IPR045882">
    <property type="entry name" value="GPT1/2"/>
</dbReference>
<accession>A0A392NYT2</accession>
<keyword evidence="2" id="KW-1185">Reference proteome</keyword>
<name>A0A392NYT2_9FABA</name>
<dbReference type="PANTHER" id="PTHR33737">
    <property type="entry name" value="OS05G0121800 PROTEIN"/>
    <property type="match status" value="1"/>
</dbReference>
<evidence type="ECO:0000313" key="2">
    <source>
        <dbReference type="Proteomes" id="UP000265520"/>
    </source>
</evidence>
<reference evidence="1 2" key="1">
    <citation type="journal article" date="2018" name="Front. Plant Sci.">
        <title>Red Clover (Trifolium pratense) and Zigzag Clover (T. medium) - A Picture of Genomic Similarities and Differences.</title>
        <authorList>
            <person name="Dluhosova J."/>
            <person name="Istvanek J."/>
            <person name="Nedelnik J."/>
            <person name="Repkova J."/>
        </authorList>
    </citation>
    <scope>NUCLEOTIDE SEQUENCE [LARGE SCALE GENOMIC DNA]</scope>
    <source>
        <strain evidence="2">cv. 10/8</strain>
        <tissue evidence="1">Leaf</tissue>
    </source>
</reference>
<comment type="caution">
    <text evidence="1">The sequence shown here is derived from an EMBL/GenBank/DDBJ whole genome shotgun (WGS) entry which is preliminary data.</text>
</comment>
<dbReference type="GO" id="GO:0008017">
    <property type="term" value="F:microtubule binding"/>
    <property type="evidence" value="ECO:0007669"/>
    <property type="project" value="InterPro"/>
</dbReference>
<sequence>MTISETDDDSFTNINNDDRRLSLIDVSSADDSLIANPFHHNHSSGKFFTPNSKDEFHDAATKINEWERESRPNEIQNNKINLRQSLAWDTAFFTSP</sequence>
<feature type="non-terminal residue" evidence="1">
    <location>
        <position position="96"/>
    </location>
</feature>
<dbReference type="AlphaFoldDB" id="A0A392NYT2"/>
<dbReference type="PANTHER" id="PTHR33737:SF2">
    <property type="entry name" value="OS12G0102700 PROTEIN"/>
    <property type="match status" value="1"/>
</dbReference>
<evidence type="ECO:0000313" key="1">
    <source>
        <dbReference type="EMBL" id="MCI03665.1"/>
    </source>
</evidence>
<protein>
    <submittedName>
        <fullName evidence="1">Chitinase-like protein PB1E7.04c-like</fullName>
    </submittedName>
</protein>
<proteinExistence type="predicted"/>
<organism evidence="1 2">
    <name type="scientific">Trifolium medium</name>
    <dbReference type="NCBI Taxonomy" id="97028"/>
    <lineage>
        <taxon>Eukaryota</taxon>
        <taxon>Viridiplantae</taxon>
        <taxon>Streptophyta</taxon>
        <taxon>Embryophyta</taxon>
        <taxon>Tracheophyta</taxon>
        <taxon>Spermatophyta</taxon>
        <taxon>Magnoliopsida</taxon>
        <taxon>eudicotyledons</taxon>
        <taxon>Gunneridae</taxon>
        <taxon>Pentapetalae</taxon>
        <taxon>rosids</taxon>
        <taxon>fabids</taxon>
        <taxon>Fabales</taxon>
        <taxon>Fabaceae</taxon>
        <taxon>Papilionoideae</taxon>
        <taxon>50 kb inversion clade</taxon>
        <taxon>NPAAA clade</taxon>
        <taxon>Hologalegina</taxon>
        <taxon>IRL clade</taxon>
        <taxon>Trifolieae</taxon>
        <taxon>Trifolium</taxon>
    </lineage>
</organism>